<protein>
    <submittedName>
        <fullName evidence="2">Uncharacterized protein</fullName>
    </submittedName>
</protein>
<comment type="caution">
    <text evidence="2">The sequence shown here is derived from an EMBL/GenBank/DDBJ whole genome shotgun (WGS) entry which is preliminary data.</text>
</comment>
<gene>
    <name evidence="2" type="ORF">BN977_04650</name>
</gene>
<dbReference type="EMBL" id="CCBB010000003">
    <property type="protein sequence ID" value="CDO09822.1"/>
    <property type="molecule type" value="Genomic_DNA"/>
</dbReference>
<evidence type="ECO:0000313" key="2">
    <source>
        <dbReference type="EMBL" id="CDO09822.1"/>
    </source>
</evidence>
<dbReference type="RefSeq" id="WP_024449933.1">
    <property type="nucleotide sequence ID" value="NZ_CCBB010000003.1"/>
</dbReference>
<evidence type="ECO:0000313" key="3">
    <source>
        <dbReference type="Proteomes" id="UP000028870"/>
    </source>
</evidence>
<keyword evidence="3" id="KW-1185">Reference proteome</keyword>
<dbReference type="eggNOG" id="ENOG5031Z2N">
    <property type="taxonomic scope" value="Bacteria"/>
</dbReference>
<reference evidence="2" key="2">
    <citation type="submission" date="2014-03" db="EMBL/GenBank/DDBJ databases">
        <authorList>
            <person name="Urmite Genomes"/>
        </authorList>
    </citation>
    <scope>NUCLEOTIDE SEQUENCE</scope>
    <source>
        <strain evidence="2">DSM 44829</strain>
    </source>
</reference>
<dbReference type="AlphaFoldDB" id="W9B414"/>
<accession>W9B414</accession>
<dbReference type="STRING" id="258533.BN977_04650"/>
<sequence>MNAHKISLGGARVRVAAAVGGLACIGALATGAVLQQSQLSVADGGDMQLGTTQTSSTPLKAPAIPKAEPAIKGPAPLPIEEQGLPG</sequence>
<evidence type="ECO:0000256" key="1">
    <source>
        <dbReference type="SAM" id="MobiDB-lite"/>
    </source>
</evidence>
<name>W9B414_MYCCO</name>
<feature type="compositionally biased region" description="Low complexity" evidence="1">
    <location>
        <begin position="60"/>
        <end position="74"/>
    </location>
</feature>
<feature type="region of interest" description="Disordered" evidence="1">
    <location>
        <begin position="49"/>
        <end position="86"/>
    </location>
</feature>
<proteinExistence type="predicted"/>
<reference evidence="2" key="1">
    <citation type="submission" date="2014-03" db="EMBL/GenBank/DDBJ databases">
        <title>Draft Genome Sequence of Mycobacterium cosmeticum DSM 44829.</title>
        <authorList>
            <person name="Croce O."/>
            <person name="Robert C."/>
            <person name="Raoult D."/>
            <person name="Drancourt M."/>
        </authorList>
    </citation>
    <scope>NUCLEOTIDE SEQUENCE [LARGE SCALE GENOMIC DNA]</scope>
    <source>
        <strain evidence="2">DSM 44829</strain>
    </source>
</reference>
<organism evidence="2 3">
    <name type="scientific">Mycolicibacterium cosmeticum</name>
    <dbReference type="NCBI Taxonomy" id="258533"/>
    <lineage>
        <taxon>Bacteria</taxon>
        <taxon>Bacillati</taxon>
        <taxon>Actinomycetota</taxon>
        <taxon>Actinomycetes</taxon>
        <taxon>Mycobacteriales</taxon>
        <taxon>Mycobacteriaceae</taxon>
        <taxon>Mycolicibacterium</taxon>
    </lineage>
</organism>
<feature type="compositionally biased region" description="Polar residues" evidence="1">
    <location>
        <begin position="49"/>
        <end position="58"/>
    </location>
</feature>
<dbReference type="OrthoDB" id="9948111at2"/>
<dbReference type="Proteomes" id="UP000028870">
    <property type="component" value="Unassembled WGS sequence"/>
</dbReference>